<dbReference type="Gene3D" id="3.80.10.10">
    <property type="entry name" value="Ribonuclease Inhibitor"/>
    <property type="match status" value="1"/>
</dbReference>
<keyword evidence="3" id="KW-1185">Reference proteome</keyword>
<dbReference type="EMBL" id="CAWUPB010000994">
    <property type="protein sequence ID" value="CAK7335494.1"/>
    <property type="molecule type" value="Genomic_DNA"/>
</dbReference>
<reference evidence="2 3" key="1">
    <citation type="submission" date="2024-01" db="EMBL/GenBank/DDBJ databases">
        <authorList>
            <person name="Waweru B."/>
        </authorList>
    </citation>
    <scope>NUCLEOTIDE SEQUENCE [LARGE SCALE GENOMIC DNA]</scope>
</reference>
<dbReference type="SUPFAM" id="SSF81383">
    <property type="entry name" value="F-box domain"/>
    <property type="match status" value="1"/>
</dbReference>
<dbReference type="PANTHER" id="PTHR38926">
    <property type="entry name" value="F-BOX DOMAIN CONTAINING PROTEIN, EXPRESSED"/>
    <property type="match status" value="1"/>
</dbReference>
<evidence type="ECO:0000313" key="3">
    <source>
        <dbReference type="Proteomes" id="UP001314170"/>
    </source>
</evidence>
<comment type="caution">
    <text evidence="2">The sequence shown here is derived from an EMBL/GenBank/DDBJ whole genome shotgun (WGS) entry which is preliminary data.</text>
</comment>
<gene>
    <name evidence="2" type="ORF">DCAF_LOCUS10488</name>
</gene>
<dbReference type="InterPro" id="IPR032675">
    <property type="entry name" value="LRR_dom_sf"/>
</dbReference>
<dbReference type="Proteomes" id="UP001314170">
    <property type="component" value="Unassembled WGS sequence"/>
</dbReference>
<protein>
    <recommendedName>
        <fullName evidence="1">F-box domain-containing protein</fullName>
    </recommendedName>
</protein>
<name>A0AAV1RFW1_9ROSI</name>
<dbReference type="AlphaFoldDB" id="A0AAV1RFW1"/>
<sequence>MDNKIYKLAVRRSWETLDYAILVKIFMKLSILDLVSSVCGVCASWRKACSDSTLWGTLDVGALKFGLMNVIQKLSARPIEQCNRMLLPLLNNALTLSYSNVTRLIFDINLNIKDEHLIFAAERCSNLKRLVLPAWNQITAEGLCAAIRKLKGLESLTLPSNYCPNRVIEVVGANCSNLTELKLMSPYDHDFATTLFIYIPNLKILSLRCSLLHKNALNITLMLFDLEELNISHSIIVDTYQTRNPISLHWERDSVTEEKTSQLKNFFACQNDACIMCMRAYKDLGRLKWHKYEEGLWRNDEVSSLAI</sequence>
<feature type="domain" description="F-box" evidence="1">
    <location>
        <begin position="21"/>
        <end position="58"/>
    </location>
</feature>
<dbReference type="InterPro" id="IPR036047">
    <property type="entry name" value="F-box-like_dom_sf"/>
</dbReference>
<evidence type="ECO:0000313" key="2">
    <source>
        <dbReference type="EMBL" id="CAK7335494.1"/>
    </source>
</evidence>
<accession>A0AAV1RFW1</accession>
<dbReference type="Gene3D" id="1.20.1280.50">
    <property type="match status" value="1"/>
</dbReference>
<dbReference type="PANTHER" id="PTHR38926:SF58">
    <property type="entry name" value="F-BOX DOMAIN-CONTAINING PROTEIN"/>
    <property type="match status" value="1"/>
</dbReference>
<organism evidence="2 3">
    <name type="scientific">Dovyalis caffra</name>
    <dbReference type="NCBI Taxonomy" id="77055"/>
    <lineage>
        <taxon>Eukaryota</taxon>
        <taxon>Viridiplantae</taxon>
        <taxon>Streptophyta</taxon>
        <taxon>Embryophyta</taxon>
        <taxon>Tracheophyta</taxon>
        <taxon>Spermatophyta</taxon>
        <taxon>Magnoliopsida</taxon>
        <taxon>eudicotyledons</taxon>
        <taxon>Gunneridae</taxon>
        <taxon>Pentapetalae</taxon>
        <taxon>rosids</taxon>
        <taxon>fabids</taxon>
        <taxon>Malpighiales</taxon>
        <taxon>Salicaceae</taxon>
        <taxon>Flacourtieae</taxon>
        <taxon>Dovyalis</taxon>
    </lineage>
</organism>
<dbReference type="Pfam" id="PF12937">
    <property type="entry name" value="F-box-like"/>
    <property type="match status" value="1"/>
</dbReference>
<dbReference type="SUPFAM" id="SSF52047">
    <property type="entry name" value="RNI-like"/>
    <property type="match status" value="1"/>
</dbReference>
<dbReference type="InterPro" id="IPR001810">
    <property type="entry name" value="F-box_dom"/>
</dbReference>
<proteinExistence type="predicted"/>
<evidence type="ECO:0000259" key="1">
    <source>
        <dbReference type="Pfam" id="PF12937"/>
    </source>
</evidence>